<reference evidence="4" key="1">
    <citation type="journal article" date="2014" name="Front. Microbiol.">
        <title>High frequency of phylogenetically diverse reductive dehalogenase-homologous genes in deep subseafloor sedimentary metagenomes.</title>
        <authorList>
            <person name="Kawai M."/>
            <person name="Futagami T."/>
            <person name="Toyoda A."/>
            <person name="Takaki Y."/>
            <person name="Nishi S."/>
            <person name="Hori S."/>
            <person name="Arai W."/>
            <person name="Tsubouchi T."/>
            <person name="Morono Y."/>
            <person name="Uchiyama I."/>
            <person name="Ito T."/>
            <person name="Fujiyama A."/>
            <person name="Inagaki F."/>
            <person name="Takami H."/>
        </authorList>
    </citation>
    <scope>NUCLEOTIDE SEQUENCE</scope>
    <source>
        <strain evidence="4">Expedition CK06-06</strain>
    </source>
</reference>
<feature type="non-terminal residue" evidence="4">
    <location>
        <position position="280"/>
    </location>
</feature>
<gene>
    <name evidence="4" type="ORF">S03H2_07820</name>
</gene>
<evidence type="ECO:0008006" key="5">
    <source>
        <dbReference type="Google" id="ProtNLM"/>
    </source>
</evidence>
<dbReference type="InterPro" id="IPR036942">
    <property type="entry name" value="Beta-barrel_TonB_sf"/>
</dbReference>
<dbReference type="AlphaFoldDB" id="X1E126"/>
<evidence type="ECO:0000256" key="2">
    <source>
        <dbReference type="ARBA" id="ARBA00023136"/>
    </source>
</evidence>
<dbReference type="GO" id="GO:0009279">
    <property type="term" value="C:cell outer membrane"/>
    <property type="evidence" value="ECO:0007669"/>
    <property type="project" value="UniProtKB-SubCell"/>
</dbReference>
<organism evidence="4">
    <name type="scientific">marine sediment metagenome</name>
    <dbReference type="NCBI Taxonomy" id="412755"/>
    <lineage>
        <taxon>unclassified sequences</taxon>
        <taxon>metagenomes</taxon>
        <taxon>ecological metagenomes</taxon>
    </lineage>
</organism>
<accession>X1E126</accession>
<keyword evidence="2" id="KW-0472">Membrane</keyword>
<proteinExistence type="predicted"/>
<sequence length="280" mass="32651">MENDRNFGGLAWLLLKIENMKVLSYQEQWGEYCGAWGLPGESQWSEQDDKYKPPFERTAVLRKAWQGHLTFNHMLNKSTFYTVNLAYFKTRRFNGQRDKIFEEDRAFWDQVKFKDWWEYDIDEVCNAGMRPAADDSLDYFAKDDEGNYYYPWGVGGQSGNHFAFGYSGSGSWLERISSYIDGKFEITSQITDHHQIKAGIEGIKHTAARHYGGYICDSESARAQQDLLLCLYFDDYEYEPIQGALYVQDKIEYPGFIVNIGIRGDYLDTQAQKYIDPNRT</sequence>
<evidence type="ECO:0000256" key="3">
    <source>
        <dbReference type="ARBA" id="ARBA00023237"/>
    </source>
</evidence>
<dbReference type="SUPFAM" id="SSF56935">
    <property type="entry name" value="Porins"/>
    <property type="match status" value="1"/>
</dbReference>
<evidence type="ECO:0000313" key="4">
    <source>
        <dbReference type="EMBL" id="GAH26242.1"/>
    </source>
</evidence>
<name>X1E126_9ZZZZ</name>
<comment type="subcellular location">
    <subcellularLocation>
        <location evidence="1">Cell outer membrane</location>
    </subcellularLocation>
</comment>
<comment type="caution">
    <text evidence="4">The sequence shown here is derived from an EMBL/GenBank/DDBJ whole genome shotgun (WGS) entry which is preliminary data.</text>
</comment>
<keyword evidence="3" id="KW-0998">Cell outer membrane</keyword>
<evidence type="ECO:0000256" key="1">
    <source>
        <dbReference type="ARBA" id="ARBA00004442"/>
    </source>
</evidence>
<dbReference type="EMBL" id="BARU01003679">
    <property type="protein sequence ID" value="GAH26242.1"/>
    <property type="molecule type" value="Genomic_DNA"/>
</dbReference>
<dbReference type="Gene3D" id="2.40.170.20">
    <property type="entry name" value="TonB-dependent receptor, beta-barrel domain"/>
    <property type="match status" value="1"/>
</dbReference>
<protein>
    <recommendedName>
        <fullName evidence="5">TonB-dependent receptor-like beta-barrel domain-containing protein</fullName>
    </recommendedName>
</protein>